<dbReference type="GO" id="GO:0006654">
    <property type="term" value="P:phosphatidic acid biosynthetic process"/>
    <property type="evidence" value="ECO:0007669"/>
    <property type="project" value="TreeGrafter"/>
</dbReference>
<reference evidence="2" key="1">
    <citation type="submission" date="2021-06" db="EMBL/GenBank/DDBJ databases">
        <authorList>
            <person name="Hodson N. C."/>
            <person name="Mongue J. A."/>
            <person name="Jaron S. K."/>
        </authorList>
    </citation>
    <scope>NUCLEOTIDE SEQUENCE</scope>
</reference>
<proteinExistence type="inferred from homology"/>
<dbReference type="GO" id="GO:0055088">
    <property type="term" value="P:lipid homeostasis"/>
    <property type="evidence" value="ECO:0007669"/>
    <property type="project" value="TreeGrafter"/>
</dbReference>
<name>A0A8J2JD66_9HEXA</name>
<dbReference type="PANTHER" id="PTHR42886">
    <property type="entry name" value="RE40534P-RELATED"/>
    <property type="match status" value="1"/>
</dbReference>
<dbReference type="GO" id="GO:0005739">
    <property type="term" value="C:mitochondrion"/>
    <property type="evidence" value="ECO:0007669"/>
    <property type="project" value="TreeGrafter"/>
</dbReference>
<dbReference type="GO" id="GO:0042171">
    <property type="term" value="F:lysophosphatidic acid acyltransferase activity"/>
    <property type="evidence" value="ECO:0007669"/>
    <property type="project" value="TreeGrafter"/>
</dbReference>
<dbReference type="GO" id="GO:0052689">
    <property type="term" value="F:carboxylic ester hydrolase activity"/>
    <property type="evidence" value="ECO:0007669"/>
    <property type="project" value="TreeGrafter"/>
</dbReference>
<evidence type="ECO:0000313" key="2">
    <source>
        <dbReference type="EMBL" id="CAG7713095.1"/>
    </source>
</evidence>
<keyword evidence="3" id="KW-1185">Reference proteome</keyword>
<dbReference type="GO" id="GO:0005811">
    <property type="term" value="C:lipid droplet"/>
    <property type="evidence" value="ECO:0007669"/>
    <property type="project" value="TreeGrafter"/>
</dbReference>
<protein>
    <submittedName>
        <fullName evidence="2">Uncharacterized protein</fullName>
    </submittedName>
</protein>
<dbReference type="AlphaFoldDB" id="A0A8J2JD66"/>
<dbReference type="Proteomes" id="UP000708208">
    <property type="component" value="Unassembled WGS sequence"/>
</dbReference>
<dbReference type="OrthoDB" id="7457040at2759"/>
<comment type="similarity">
    <text evidence="1">Belongs to the peptidase S33 family. ABHD4/ABHD5 subfamily.</text>
</comment>
<evidence type="ECO:0000313" key="3">
    <source>
        <dbReference type="Proteomes" id="UP000708208"/>
    </source>
</evidence>
<accession>A0A8J2JD66</accession>
<organism evidence="2 3">
    <name type="scientific">Allacma fusca</name>
    <dbReference type="NCBI Taxonomy" id="39272"/>
    <lineage>
        <taxon>Eukaryota</taxon>
        <taxon>Metazoa</taxon>
        <taxon>Ecdysozoa</taxon>
        <taxon>Arthropoda</taxon>
        <taxon>Hexapoda</taxon>
        <taxon>Collembola</taxon>
        <taxon>Symphypleona</taxon>
        <taxon>Sminthuridae</taxon>
        <taxon>Allacma</taxon>
    </lineage>
</organism>
<dbReference type="PANTHER" id="PTHR42886:SF29">
    <property type="entry name" value="PUMMELIG, ISOFORM A"/>
    <property type="match status" value="1"/>
</dbReference>
<comment type="caution">
    <text evidence="2">The sequence shown here is derived from an EMBL/GenBank/DDBJ whole genome shotgun (WGS) entry which is preliminary data.</text>
</comment>
<gene>
    <name evidence="2" type="ORF">AFUS01_LOCUS5210</name>
</gene>
<dbReference type="EMBL" id="CAJVCH010032943">
    <property type="protein sequence ID" value="CAG7713095.1"/>
    <property type="molecule type" value="Genomic_DNA"/>
</dbReference>
<evidence type="ECO:0000256" key="1">
    <source>
        <dbReference type="ARBA" id="ARBA00038097"/>
    </source>
</evidence>
<sequence>MSYSITYPESVAHLVLADPWGLPEKPDKVFRQIPWYIKTVAYIFRPLNPFWAIRAAGPKGPALLERARPDLVNKFADLNENGNDVRFGDYIYHCNAQDPSGESAFHSLMHDFGWSKFPLIKRMPDLRQDIDITAMYGQKSWVSVISPDEFPRLRPESYVSMHILEGAGHHVYSDAKDEFNSIILRASEYAEKKLKGV</sequence>